<protein>
    <recommendedName>
        <fullName evidence="4">Carboxypeptidase-like protein</fullName>
    </recommendedName>
</protein>
<comment type="caution">
    <text evidence="2">The sequence shown here is derived from an EMBL/GenBank/DDBJ whole genome shotgun (WGS) entry which is preliminary data.</text>
</comment>
<evidence type="ECO:0000313" key="2">
    <source>
        <dbReference type="EMBL" id="TCD16860.1"/>
    </source>
</evidence>
<dbReference type="EMBL" id="SJSO01000035">
    <property type="protein sequence ID" value="TCD16860.1"/>
    <property type="molecule type" value="Genomic_DNA"/>
</dbReference>
<keyword evidence="3" id="KW-1185">Reference proteome</keyword>
<feature type="signal peptide" evidence="1">
    <location>
        <begin position="1"/>
        <end position="21"/>
    </location>
</feature>
<name>A0A4R0PJQ3_9SPHI</name>
<accession>A0A4R0PJQ3</accession>
<proteinExistence type="predicted"/>
<dbReference type="OrthoDB" id="603275at2"/>
<dbReference type="RefSeq" id="WP_131534589.1">
    <property type="nucleotide sequence ID" value="NZ_SJSO01000035.1"/>
</dbReference>
<dbReference type="SUPFAM" id="SSF49464">
    <property type="entry name" value="Carboxypeptidase regulatory domain-like"/>
    <property type="match status" value="1"/>
</dbReference>
<feature type="chain" id="PRO_5020246200" description="Carboxypeptidase-like protein" evidence="1">
    <location>
        <begin position="22"/>
        <end position="889"/>
    </location>
</feature>
<organism evidence="2 3">
    <name type="scientific">Pedobacter psychrodurus</name>
    <dbReference type="NCBI Taxonomy" id="2530456"/>
    <lineage>
        <taxon>Bacteria</taxon>
        <taxon>Pseudomonadati</taxon>
        <taxon>Bacteroidota</taxon>
        <taxon>Sphingobacteriia</taxon>
        <taxon>Sphingobacteriales</taxon>
        <taxon>Sphingobacteriaceae</taxon>
        <taxon>Pedobacter</taxon>
    </lineage>
</organism>
<sequence length="889" mass="100600">MYLKHFLATWALLLSIILASAQQTFTINGVVKDSLAVPLDVATIAIVTKNGSGLAFTNTNQQGVFSCKLQTNDNSLSIKVTAMGYEQKIVPISSYTSQSYTIILKKKVNLLKEIKVTSLKKVSLVSDTLIYNVKAFKEQNDRVIADLIGRLPGIKIDDKGAISYNGKPISKVYLDGDNLLDGRYKLATNNVPVNAVEQVQVIERDQPIKALNGYTVTNNVALNLKLTDSARAITINTGHVGLGNKAYTGEFNNMFFKTKIKSINNLKANNLGDNLESENADIGVSYNNEAMLKTTTRFLSVASSETPSLDEKYYLMNNDYAGNINVFLKLKADWTLRFNLATLQLKRKYNFNNSVNYFLNQDTIRYTEIQNHLHTLEQWQIQNQVEKNSNTIYVKSLTKLDMPKWKKDGSTIQNEQLLEQNLPTSYLSVSNETNVIKALGINNIVQYNSLVQYYSANERLNVMPGLYQDMINNGENYLSLEQQVQTKNIFINQSATYKTKFNKFILSAAIGLSYDANKLVSNLYRTDSLSDVAAVGDGFKNDVKFNNLGLFGRASATYLLEKGAIIAEATPTLSFIDFNGKTNIINKENRYFLLNPAIDFRKNLGRYSEISFRYAKQTTFGEVADIYPGSILTNYREFNFNQTTLPKTDINSANIRFGFRKPLAMLFYNFNVGYDRTQQNFINSFIIDNGLTKSTAINFNNIAKKYALGGNISKYLYFASLNVSANASGSLQQGFNFYNNEILPFTVKNIATTLTARKKIFNKITVSVSGEWARVINEQKTLYGKITNTTHIEKLKAIWQHQLNQTLSYNLTYSYTSYKQQLQQAVQNNFLDMTVKFAPLKLKSFFELQCINLINQNNYRQLNSTSNQLMVFDVPLRARTFLLKYTFSF</sequence>
<dbReference type="InterPro" id="IPR008969">
    <property type="entry name" value="CarboxyPept-like_regulatory"/>
</dbReference>
<keyword evidence="1" id="KW-0732">Signal</keyword>
<dbReference type="SUPFAM" id="SSF56935">
    <property type="entry name" value="Porins"/>
    <property type="match status" value="1"/>
</dbReference>
<evidence type="ECO:0008006" key="4">
    <source>
        <dbReference type="Google" id="ProtNLM"/>
    </source>
</evidence>
<gene>
    <name evidence="2" type="ORF">EZ456_23905</name>
</gene>
<reference evidence="2 3" key="1">
    <citation type="submission" date="2019-02" db="EMBL/GenBank/DDBJ databases">
        <title>Pedobacter sp. RP-3-21 sp. nov., isolated from Arctic soil.</title>
        <authorList>
            <person name="Dahal R.H."/>
        </authorList>
    </citation>
    <scope>NUCLEOTIDE SEQUENCE [LARGE SCALE GENOMIC DNA]</scope>
    <source>
        <strain evidence="2 3">RP-3-21</strain>
    </source>
</reference>
<dbReference type="AlphaFoldDB" id="A0A4R0PJQ3"/>
<evidence type="ECO:0000256" key="1">
    <source>
        <dbReference type="SAM" id="SignalP"/>
    </source>
</evidence>
<dbReference type="Proteomes" id="UP000293925">
    <property type="component" value="Unassembled WGS sequence"/>
</dbReference>
<evidence type="ECO:0000313" key="3">
    <source>
        <dbReference type="Proteomes" id="UP000293925"/>
    </source>
</evidence>